<feature type="region of interest" description="Disordered" evidence="8">
    <location>
        <begin position="528"/>
        <end position="586"/>
    </location>
</feature>
<dbReference type="InterPro" id="IPR036390">
    <property type="entry name" value="WH_DNA-bd_sf"/>
</dbReference>
<evidence type="ECO:0000256" key="5">
    <source>
        <dbReference type="ARBA" id="ARBA00023163"/>
    </source>
</evidence>
<dbReference type="GO" id="GO:0043565">
    <property type="term" value="F:sequence-specific DNA binding"/>
    <property type="evidence" value="ECO:0007669"/>
    <property type="project" value="InterPro"/>
</dbReference>
<dbReference type="InterPro" id="IPR000232">
    <property type="entry name" value="HSF_DNA-bd"/>
</dbReference>
<evidence type="ECO:0000313" key="10">
    <source>
        <dbReference type="EMBL" id="KAK7115198.1"/>
    </source>
</evidence>
<protein>
    <recommendedName>
        <fullName evidence="9">HSF-type DNA-binding domain-containing protein</fullName>
    </recommendedName>
</protein>
<dbReference type="PROSITE" id="PS00434">
    <property type="entry name" value="HSF_DOMAIN"/>
    <property type="match status" value="1"/>
</dbReference>
<dbReference type="InterPro" id="IPR036388">
    <property type="entry name" value="WH-like_DNA-bd_sf"/>
</dbReference>
<keyword evidence="11" id="KW-1185">Reference proteome</keyword>
<evidence type="ECO:0000256" key="3">
    <source>
        <dbReference type="ARBA" id="ARBA00023015"/>
    </source>
</evidence>
<evidence type="ECO:0000256" key="2">
    <source>
        <dbReference type="ARBA" id="ARBA00006403"/>
    </source>
</evidence>
<evidence type="ECO:0000313" key="11">
    <source>
        <dbReference type="Proteomes" id="UP001374579"/>
    </source>
</evidence>
<dbReference type="FunFam" id="1.10.10.10:FF:000027">
    <property type="entry name" value="Heat shock transcription factor 1"/>
    <property type="match status" value="1"/>
</dbReference>
<dbReference type="Gene3D" id="1.10.10.10">
    <property type="entry name" value="Winged helix-like DNA-binding domain superfamily/Winged helix DNA-binding domain"/>
    <property type="match status" value="1"/>
</dbReference>
<dbReference type="AlphaFoldDB" id="A0AAN9C1K8"/>
<reference evidence="10 11" key="1">
    <citation type="submission" date="2024-02" db="EMBL/GenBank/DDBJ databases">
        <title>Chromosome-scale genome assembly of the rough periwinkle Littorina saxatilis.</title>
        <authorList>
            <person name="De Jode A."/>
            <person name="Faria R."/>
            <person name="Formenti G."/>
            <person name="Sims Y."/>
            <person name="Smith T.P."/>
            <person name="Tracey A."/>
            <person name="Wood J.M.D."/>
            <person name="Zagrodzka Z.B."/>
            <person name="Johannesson K."/>
            <person name="Butlin R.K."/>
            <person name="Leder E.H."/>
        </authorList>
    </citation>
    <scope>NUCLEOTIDE SEQUENCE [LARGE SCALE GENOMIC DNA]</scope>
    <source>
        <strain evidence="10">Snail1</strain>
        <tissue evidence="10">Muscle</tissue>
    </source>
</reference>
<dbReference type="SMART" id="SM00415">
    <property type="entry name" value="HSF"/>
    <property type="match status" value="1"/>
</dbReference>
<evidence type="ECO:0000256" key="8">
    <source>
        <dbReference type="SAM" id="MobiDB-lite"/>
    </source>
</evidence>
<keyword evidence="4" id="KW-0238">DNA-binding</keyword>
<sequence length="755" mass="81310">MAAKRSSRDVEPDFYSVQENSGNNSNVPAFLMKLWTLVEDPSNNDIICWDVKGKSFHIFDQSRFAHEVLPFYFKHNNISSFIRQLNMYGFRKVVKIEQGGLKMEHDDLEFQHMYFQRGEEQLLDLIKRRSAPMKAEPRAVSMVPDELGKVLSDVTLIKGKQDTIATSMVKLKRENEALWREVAILRQKHAKQQQIVNKLLQFLLSLVNSRRGMPGLQRKRPLMINSRPQNTEDGGASPAKRANVDVDETGDHDYTVQSPSEISAPPSASSVVIHELLDHTEATQLDHNLLQPINIIMSESADMASPLMGTTATSPAINPRISPAPSPTSSPASLDVQTVAPGNELSLLDQALLSANLLPQGGQLATSLTHTQSQGQTQSQHLAQSQAQSQHLAQSQAQSQHLAQSQAQSQHLAQSQVPYIVSQPTTITLPVSLPPSSTMPVTHTVTVPVVLANTATLPAVQPVKVSLPASQPVKVSLPASQPARVILPASQPASVSVPGIQTANISLLGTQAGGVVSPGNVSVATAGNRVPGTVTLPTSGTAPAHQPAMQPPSAPPPRQHQQKEEASSKQIALRGVGDKPLSSATPVANTTRLYSDSLSPLQTSIAKATTDKTDMTEQIDMLQSDLDSLREALSSGQYSLDPNFLVGLFDPQSALPVSLDQNFLDSLTAEDTGPGTSSITAPGGSITGQEVWQYQPSVSLPDLFDELSQDKVGEEGDDPMDLPIYFDSKEHTLHTPAPGGSFADIAHNITAEDLD</sequence>
<feature type="domain" description="HSF-type DNA-binding" evidence="9">
    <location>
        <begin position="69"/>
        <end position="93"/>
    </location>
</feature>
<dbReference type="SUPFAM" id="SSF46785">
    <property type="entry name" value="Winged helix' DNA-binding domain"/>
    <property type="match status" value="1"/>
</dbReference>
<feature type="region of interest" description="Disordered" evidence="8">
    <location>
        <begin position="306"/>
        <end position="336"/>
    </location>
</feature>
<comment type="similarity">
    <text evidence="2 7">Belongs to the HSF family.</text>
</comment>
<dbReference type="GO" id="GO:0003700">
    <property type="term" value="F:DNA-binding transcription factor activity"/>
    <property type="evidence" value="ECO:0007669"/>
    <property type="project" value="InterPro"/>
</dbReference>
<keyword evidence="6" id="KW-0539">Nucleus</keyword>
<dbReference type="PRINTS" id="PR00056">
    <property type="entry name" value="HSFDOMAIN"/>
</dbReference>
<evidence type="ECO:0000256" key="1">
    <source>
        <dbReference type="ARBA" id="ARBA00004123"/>
    </source>
</evidence>
<dbReference type="Pfam" id="PF00447">
    <property type="entry name" value="HSF_DNA-bind"/>
    <property type="match status" value="1"/>
</dbReference>
<evidence type="ECO:0000256" key="6">
    <source>
        <dbReference type="ARBA" id="ARBA00023242"/>
    </source>
</evidence>
<organism evidence="10 11">
    <name type="scientific">Littorina saxatilis</name>
    <dbReference type="NCBI Taxonomy" id="31220"/>
    <lineage>
        <taxon>Eukaryota</taxon>
        <taxon>Metazoa</taxon>
        <taxon>Spiralia</taxon>
        <taxon>Lophotrochozoa</taxon>
        <taxon>Mollusca</taxon>
        <taxon>Gastropoda</taxon>
        <taxon>Caenogastropoda</taxon>
        <taxon>Littorinimorpha</taxon>
        <taxon>Littorinoidea</taxon>
        <taxon>Littorinidae</taxon>
        <taxon>Littorina</taxon>
    </lineage>
</organism>
<dbReference type="EMBL" id="JBAMIC010000001">
    <property type="protein sequence ID" value="KAK7115198.1"/>
    <property type="molecule type" value="Genomic_DNA"/>
</dbReference>
<dbReference type="Proteomes" id="UP001374579">
    <property type="component" value="Unassembled WGS sequence"/>
</dbReference>
<evidence type="ECO:0000259" key="9">
    <source>
        <dbReference type="PROSITE" id="PS00434"/>
    </source>
</evidence>
<dbReference type="GO" id="GO:0005634">
    <property type="term" value="C:nucleus"/>
    <property type="evidence" value="ECO:0007669"/>
    <property type="project" value="UniProtKB-SubCell"/>
</dbReference>
<name>A0AAN9C1K8_9CAEN</name>
<proteinExistence type="inferred from homology"/>
<accession>A0AAN9C1K8</accession>
<gene>
    <name evidence="10" type="ORF">V1264_001119</name>
</gene>
<dbReference type="PANTHER" id="PTHR10015:SF454">
    <property type="entry name" value="HEAT SHOCK FACTOR PROTEIN 3"/>
    <property type="match status" value="1"/>
</dbReference>
<feature type="region of interest" description="Disordered" evidence="8">
    <location>
        <begin position="368"/>
        <end position="408"/>
    </location>
</feature>
<feature type="compositionally biased region" description="Pro residues" evidence="8">
    <location>
        <begin position="549"/>
        <end position="558"/>
    </location>
</feature>
<comment type="caution">
    <text evidence="10">The sequence shown here is derived from an EMBL/GenBank/DDBJ whole genome shotgun (WGS) entry which is preliminary data.</text>
</comment>
<dbReference type="PANTHER" id="PTHR10015">
    <property type="entry name" value="HEAT SHOCK TRANSCRIPTION FACTOR"/>
    <property type="match status" value="1"/>
</dbReference>
<evidence type="ECO:0000256" key="7">
    <source>
        <dbReference type="RuleBase" id="RU004020"/>
    </source>
</evidence>
<keyword evidence="3" id="KW-0805">Transcription regulation</keyword>
<comment type="subcellular location">
    <subcellularLocation>
        <location evidence="1">Nucleus</location>
    </subcellularLocation>
</comment>
<keyword evidence="5" id="KW-0804">Transcription</keyword>
<evidence type="ECO:0000256" key="4">
    <source>
        <dbReference type="ARBA" id="ARBA00023125"/>
    </source>
</evidence>